<reference evidence="2" key="1">
    <citation type="submission" date="2021-01" db="EMBL/GenBank/DDBJ databases">
        <authorList>
            <consortium name="Aspergillus chevalieri M1 genome sequencing consortium"/>
            <person name="Kazuki M."/>
            <person name="Futagami T."/>
        </authorList>
    </citation>
    <scope>NUCLEOTIDE SEQUENCE</scope>
    <source>
        <strain evidence="2">M1</strain>
    </source>
</reference>
<gene>
    <name evidence="2" type="ORF">ACHE_10865A</name>
</gene>
<reference evidence="2" key="2">
    <citation type="submission" date="2021-02" db="EMBL/GenBank/DDBJ databases">
        <title>Aspergillus chevalieri M1 genome sequence.</title>
        <authorList>
            <person name="Kadooka C."/>
            <person name="Mori K."/>
            <person name="Futagami T."/>
        </authorList>
    </citation>
    <scope>NUCLEOTIDE SEQUENCE</scope>
    <source>
        <strain evidence="2">M1</strain>
    </source>
</reference>
<feature type="region of interest" description="Disordered" evidence="1">
    <location>
        <begin position="74"/>
        <end position="138"/>
    </location>
</feature>
<dbReference type="AlphaFoldDB" id="A0A7R7ZIP0"/>
<proteinExistence type="predicted"/>
<dbReference type="KEGG" id="ache:ACHE_10865A"/>
<accession>A0A7R7ZIP0</accession>
<evidence type="ECO:0000256" key="1">
    <source>
        <dbReference type="SAM" id="MobiDB-lite"/>
    </source>
</evidence>
<feature type="compositionally biased region" description="Low complexity" evidence="1">
    <location>
        <begin position="184"/>
        <end position="197"/>
    </location>
</feature>
<dbReference type="GeneID" id="66977822"/>
<dbReference type="EMBL" id="AP024416">
    <property type="protein sequence ID" value="BCR83463.1"/>
    <property type="molecule type" value="Genomic_DNA"/>
</dbReference>
<name>A0A7R7ZIP0_ASPCH</name>
<feature type="compositionally biased region" description="Basic and acidic residues" evidence="1">
    <location>
        <begin position="221"/>
        <end position="231"/>
    </location>
</feature>
<sequence length="280" mass="31809">MIDNLVQQNTTMASIVPNPLNRFRKHDSHKPLHARWGDVSITAPTDGSWCQYDNPHKSAQRRLGYGPGYVPDGFHRASISPARDFEDEYEDDEAPKAETSSRRMSTLNPRRLSMRLSRTKSPDGRQQQQRRPRGLDRADFAYKPIRQDYSTEVAEVAHRRESRFRYIPASPQYLEELERSQSVSSGYGSVSSSNSYGHECGHSSRSGSPLRYGAGVDDEFEPHRGQRDRGSRVFPMGCSTISGQGHGQRNWLSVPGDRKKRYSTKRLTTVMVPDPEDMYG</sequence>
<keyword evidence="3" id="KW-1185">Reference proteome</keyword>
<dbReference type="RefSeq" id="XP_043131985.1">
    <property type="nucleotide sequence ID" value="XM_043284019.1"/>
</dbReference>
<evidence type="ECO:0000313" key="3">
    <source>
        <dbReference type="Proteomes" id="UP000637239"/>
    </source>
</evidence>
<protein>
    <submittedName>
        <fullName evidence="2">Uncharacterized protein</fullName>
    </submittedName>
</protein>
<organism evidence="2 3">
    <name type="scientific">Aspergillus chevalieri</name>
    <name type="common">Eurotium chevalieri</name>
    <dbReference type="NCBI Taxonomy" id="182096"/>
    <lineage>
        <taxon>Eukaryota</taxon>
        <taxon>Fungi</taxon>
        <taxon>Dikarya</taxon>
        <taxon>Ascomycota</taxon>
        <taxon>Pezizomycotina</taxon>
        <taxon>Eurotiomycetes</taxon>
        <taxon>Eurotiomycetidae</taxon>
        <taxon>Eurotiales</taxon>
        <taxon>Aspergillaceae</taxon>
        <taxon>Aspergillus</taxon>
        <taxon>Aspergillus subgen. Aspergillus</taxon>
    </lineage>
</organism>
<evidence type="ECO:0000313" key="2">
    <source>
        <dbReference type="EMBL" id="BCR83463.1"/>
    </source>
</evidence>
<feature type="region of interest" description="Disordered" evidence="1">
    <location>
        <begin position="184"/>
        <end position="233"/>
    </location>
</feature>
<dbReference type="Proteomes" id="UP000637239">
    <property type="component" value="Chromosome 1"/>
</dbReference>